<keyword evidence="2" id="KW-0812">Transmembrane</keyword>
<evidence type="ECO:0000259" key="3">
    <source>
        <dbReference type="PROSITE" id="PS50822"/>
    </source>
</evidence>
<dbReference type="InterPro" id="IPR032472">
    <property type="entry name" value="ArgoL2"/>
</dbReference>
<dbReference type="AlphaFoldDB" id="A0A673I610"/>
<keyword evidence="2" id="KW-0472">Membrane</keyword>
<dbReference type="SMART" id="SM01163">
    <property type="entry name" value="DUF1785"/>
    <property type="match status" value="1"/>
</dbReference>
<evidence type="ECO:0000313" key="5">
    <source>
        <dbReference type="Proteomes" id="UP000472270"/>
    </source>
</evidence>
<dbReference type="InterPro" id="IPR036085">
    <property type="entry name" value="PAZ_dom_sf"/>
</dbReference>
<dbReference type="SUPFAM" id="SSF53098">
    <property type="entry name" value="Ribonuclease H-like"/>
    <property type="match status" value="1"/>
</dbReference>
<organism evidence="4 5">
    <name type="scientific">Sinocyclocheilus rhinocerous</name>
    <dbReference type="NCBI Taxonomy" id="307959"/>
    <lineage>
        <taxon>Eukaryota</taxon>
        <taxon>Metazoa</taxon>
        <taxon>Chordata</taxon>
        <taxon>Craniata</taxon>
        <taxon>Vertebrata</taxon>
        <taxon>Euteleostomi</taxon>
        <taxon>Actinopterygii</taxon>
        <taxon>Neopterygii</taxon>
        <taxon>Teleostei</taxon>
        <taxon>Ostariophysi</taxon>
        <taxon>Cypriniformes</taxon>
        <taxon>Cyprinidae</taxon>
        <taxon>Cyprininae</taxon>
        <taxon>Sinocyclocheilus</taxon>
    </lineage>
</organism>
<feature type="region of interest" description="Disordered" evidence="1">
    <location>
        <begin position="763"/>
        <end position="783"/>
    </location>
</feature>
<dbReference type="FunFam" id="3.40.50.2300:FF:000005">
    <property type="entry name" value="Protein argonaute-2"/>
    <property type="match status" value="1"/>
</dbReference>
<reference evidence="4" key="1">
    <citation type="submission" date="2025-08" db="UniProtKB">
        <authorList>
            <consortium name="Ensembl"/>
        </authorList>
    </citation>
    <scope>IDENTIFICATION</scope>
</reference>
<dbReference type="InterPro" id="IPR014811">
    <property type="entry name" value="ArgoL1"/>
</dbReference>
<dbReference type="Pfam" id="PF16486">
    <property type="entry name" value="ArgoN"/>
    <property type="match status" value="1"/>
</dbReference>
<dbReference type="InterPro" id="IPR045246">
    <property type="entry name" value="Piwi_ago-like"/>
</dbReference>
<gene>
    <name evidence="4" type="primary">LOC107733021</name>
</gene>
<dbReference type="Pfam" id="PF08699">
    <property type="entry name" value="ArgoL1"/>
    <property type="match status" value="1"/>
</dbReference>
<feature type="transmembrane region" description="Helical" evidence="2">
    <location>
        <begin position="247"/>
        <end position="271"/>
    </location>
</feature>
<dbReference type="Gene3D" id="2.170.260.10">
    <property type="entry name" value="paz domain"/>
    <property type="match status" value="1"/>
</dbReference>
<dbReference type="GO" id="GO:0003676">
    <property type="term" value="F:nucleic acid binding"/>
    <property type="evidence" value="ECO:0007669"/>
    <property type="project" value="InterPro"/>
</dbReference>
<feature type="domain" description="Piwi" evidence="3">
    <location>
        <begin position="458"/>
        <end position="759"/>
    </location>
</feature>
<dbReference type="PANTHER" id="PTHR22891">
    <property type="entry name" value="EUKARYOTIC TRANSLATION INITIATION FACTOR 2C"/>
    <property type="match status" value="1"/>
</dbReference>
<dbReference type="InterPro" id="IPR032474">
    <property type="entry name" value="Argonaute_N"/>
</dbReference>
<dbReference type="Pfam" id="PF16487">
    <property type="entry name" value="ArgoMid"/>
    <property type="match status" value="1"/>
</dbReference>
<dbReference type="Pfam" id="PF16488">
    <property type="entry name" value="ArgoL2"/>
    <property type="match status" value="1"/>
</dbReference>
<accession>A0A673I610</accession>
<dbReference type="Pfam" id="PF02171">
    <property type="entry name" value="Piwi"/>
    <property type="match status" value="1"/>
</dbReference>
<protein>
    <submittedName>
        <fullName evidence="4">Protein argonaute-1</fullName>
    </submittedName>
</protein>
<sequence length="800" mass="91146">LKQVFQAPRRPGMGTVGKPIKLLANYFEVEIPKMDVYHYEVDIKPDKCPRRVNREVVEYMVQHYKPQLFGDRKPVYDGKKNIYTVLALPIGSEKVDFEVTIPGEGKDRIFKVSIHWLAKLSWRLLQETLVSGRLQVPLDSVQALDVAMRHLASMRYTPVGRSFFSPPEGYYHPLGGGREVWFGFHQSVRPAMWKMMLNIDVSATAFYKAQPVIEFMCEVLDIRNIDEQPKTLTDSQRVRFTKEIKGGFLNTLFCCAASYYYFLYIFFLHLFCKYRQHTYLPLEVCNIVAGQRCIKKLTDNQTSTMIKATARSAPDRQEEISRLVSNADFNLDPYIQEFGIKVKDDMAEVTGRVLPAPILQYGGRNRAIATPNQGVWDMRGKQFYNGIEIKVWAIACFAPQKQCREEVLKNFTDQLRKISKDAGMPIQGQPCFCKYAQGADSVEPMFRHLKNTYSGLQLIIVILPGKTPVYAEVKRVGDTLLGMATQCVQVKNVVKTSPQTLSNLCLKINVKLGGINNILVPHQRSAVFQQPVIFLGADVTHPPAGDGKKPSITAVVGSMDAHPSRYCATVRVQRPRQEIIEDLSYMVRELLIQFYKSTRFKPTRIIFYRDGVPEGQLPQILHYELLAIRDACIKLEKDYQPGITYVVVQKRHHTRLFCADKSERIGKSGNIPAGTTVDTSITHPFEFDFYLCSHAGIQGTSRPSHYYVLWDDNRFTADELQILTYQLCHTYVRCTRSVSIPAPAYYARLVAFRARYHLVDKEHDSGEGSHVSGQSNGRDPQALAKAVQIHHDTMKTMYFA</sequence>
<keyword evidence="2" id="KW-1133">Transmembrane helix</keyword>
<dbReference type="SMART" id="SM00950">
    <property type="entry name" value="Piwi"/>
    <property type="match status" value="1"/>
</dbReference>
<dbReference type="Gene3D" id="3.30.420.10">
    <property type="entry name" value="Ribonuclease H-like superfamily/Ribonuclease H"/>
    <property type="match status" value="1"/>
</dbReference>
<dbReference type="Gene3D" id="3.40.50.2300">
    <property type="match status" value="1"/>
</dbReference>
<dbReference type="Proteomes" id="UP000472270">
    <property type="component" value="Unassembled WGS sequence"/>
</dbReference>
<dbReference type="FunFam" id="3.30.420.10:FF:000001">
    <property type="entry name" value="Protein argonaute-2"/>
    <property type="match status" value="1"/>
</dbReference>
<reference evidence="4" key="2">
    <citation type="submission" date="2025-09" db="UniProtKB">
        <authorList>
            <consortium name="Ensembl"/>
        </authorList>
    </citation>
    <scope>IDENTIFICATION</scope>
</reference>
<dbReference type="CDD" id="cd04657">
    <property type="entry name" value="Piwi_ago-like"/>
    <property type="match status" value="1"/>
</dbReference>
<dbReference type="InterPro" id="IPR012337">
    <property type="entry name" value="RNaseH-like_sf"/>
</dbReference>
<evidence type="ECO:0000256" key="2">
    <source>
        <dbReference type="SAM" id="Phobius"/>
    </source>
</evidence>
<evidence type="ECO:0000256" key="1">
    <source>
        <dbReference type="SAM" id="MobiDB-lite"/>
    </source>
</evidence>
<name>A0A673I610_9TELE</name>
<dbReference type="InterPro" id="IPR003165">
    <property type="entry name" value="Piwi"/>
</dbReference>
<keyword evidence="5" id="KW-1185">Reference proteome</keyword>
<evidence type="ECO:0000313" key="4">
    <source>
        <dbReference type="Ensembl" id="ENSSRHP00000034181.1"/>
    </source>
</evidence>
<dbReference type="InterPro" id="IPR036397">
    <property type="entry name" value="RNaseH_sf"/>
</dbReference>
<dbReference type="Ensembl" id="ENSSRHT00000035168.1">
    <property type="protein sequence ID" value="ENSSRHP00000034181.1"/>
    <property type="gene ID" value="ENSSRHG00000017442.1"/>
</dbReference>
<dbReference type="SUPFAM" id="SSF101690">
    <property type="entry name" value="PAZ domain"/>
    <property type="match status" value="1"/>
</dbReference>
<dbReference type="InterPro" id="IPR032473">
    <property type="entry name" value="Argonaute_Mid_dom"/>
</dbReference>
<dbReference type="PROSITE" id="PS50822">
    <property type="entry name" value="PIWI"/>
    <property type="match status" value="1"/>
</dbReference>
<proteinExistence type="predicted"/>